<dbReference type="InterPro" id="IPR051310">
    <property type="entry name" value="MCP_chemotaxis"/>
</dbReference>
<keyword evidence="6" id="KW-1185">Reference proteome</keyword>
<dbReference type="PROSITE" id="PS50111">
    <property type="entry name" value="CHEMOTAXIS_TRANSDUC_2"/>
    <property type="match status" value="1"/>
</dbReference>
<dbReference type="PANTHER" id="PTHR43531">
    <property type="entry name" value="PROTEIN ICFG"/>
    <property type="match status" value="1"/>
</dbReference>
<dbReference type="PRINTS" id="PR00260">
    <property type="entry name" value="CHEMTRNSDUCR"/>
</dbReference>
<evidence type="ECO:0000259" key="4">
    <source>
        <dbReference type="PROSITE" id="PS50111"/>
    </source>
</evidence>
<comment type="caution">
    <text evidence="5">The sequence shown here is derived from an EMBL/GenBank/DDBJ whole genome shotgun (WGS) entry which is preliminary data.</text>
</comment>
<dbReference type="InterPro" id="IPR047347">
    <property type="entry name" value="YvaQ-like_sensor"/>
</dbReference>
<dbReference type="SMART" id="SM00283">
    <property type="entry name" value="MA"/>
    <property type="match status" value="1"/>
</dbReference>
<dbReference type="EMBL" id="JBHUMV010000006">
    <property type="protein sequence ID" value="MFD2755186.1"/>
    <property type="molecule type" value="Genomic_DNA"/>
</dbReference>
<dbReference type="Pfam" id="PF00015">
    <property type="entry name" value="MCPsignal"/>
    <property type="match status" value="1"/>
</dbReference>
<evidence type="ECO:0000313" key="6">
    <source>
        <dbReference type="Proteomes" id="UP001597463"/>
    </source>
</evidence>
<dbReference type="CDD" id="cd11386">
    <property type="entry name" value="MCP_signal"/>
    <property type="match status" value="1"/>
</dbReference>
<dbReference type="RefSeq" id="WP_066478227.1">
    <property type="nucleotide sequence ID" value="NZ_BCNT01000008.1"/>
</dbReference>
<dbReference type="PANTHER" id="PTHR43531:SF14">
    <property type="entry name" value="METHYL-ACCEPTING CHEMOTAXIS PROTEIN I-RELATED"/>
    <property type="match status" value="1"/>
</dbReference>
<evidence type="ECO:0000256" key="1">
    <source>
        <dbReference type="ARBA" id="ARBA00022481"/>
    </source>
</evidence>
<dbReference type="CDD" id="cd19411">
    <property type="entry name" value="MCP2201-like_sensor"/>
    <property type="match status" value="1"/>
</dbReference>
<dbReference type="InterPro" id="IPR024478">
    <property type="entry name" value="HlyB_4HB_MCP"/>
</dbReference>
<dbReference type="Proteomes" id="UP001597463">
    <property type="component" value="Unassembled WGS sequence"/>
</dbReference>
<dbReference type="InterPro" id="IPR004090">
    <property type="entry name" value="Chemotax_Me-accpt_rcpt"/>
</dbReference>
<protein>
    <submittedName>
        <fullName evidence="5">Methyl-accepting chemotaxis protein</fullName>
    </submittedName>
</protein>
<sequence>MSIKNKLLLSFGFLMLILFGLSGMAVRTIASTQESFEHFVSNDFRRAGLAREVQAAADARAVAARNLLLVSEDTDIAVEKNAVAQAHERMQERLGQLRALLQAPDVSAEERKLFESLEQIEARYGVVAQAIVELTLQGQREAAIHKLTYECRPLLAELMRKTSAYVAYIRGLGESNVEAAARMYAAEKTFLLSACGLALAIAAVLAWRITHGLMRALGADPSELRAVARRVAAGELSEIVLDEKVHQSSVLASLADMQVALARIVRRVRSSAETIAASSAQIDSSNTDLAQRTEQQATRLQHSSSTMEQLHGTVVQNAEHAHQATALASTASQSAEHGGQVVREVVQTMEDIAASSRRIENIIGVIDGIAFQTNLLALNAAVEAARAGEQGRGFSVVASEVRVLAQRSAEAAKEIKQLIDASMSKVTQGVTHVQDAGVTMEQLVHEVKSVAGLIAEISGASRAQTQGIGEVTASVSELDIATQQNASLVEEMAGASSSLRDQAKQLMAAVSLFNVNQTAIPGDSGELPNMQYRSMPTSTAAKAFAAPGAV</sequence>
<name>A0ABW5UNH3_9BURK</name>
<gene>
    <name evidence="5" type="ORF">ACFSW6_13900</name>
</gene>
<dbReference type="InterPro" id="IPR004089">
    <property type="entry name" value="MCPsignal_dom"/>
</dbReference>
<dbReference type="Gene3D" id="1.10.287.950">
    <property type="entry name" value="Methyl-accepting chemotaxis protein"/>
    <property type="match status" value="1"/>
</dbReference>
<feature type="domain" description="Methyl-accepting transducer" evidence="4">
    <location>
        <begin position="271"/>
        <end position="500"/>
    </location>
</feature>
<dbReference type="Pfam" id="PF12729">
    <property type="entry name" value="4HB_MCP_1"/>
    <property type="match status" value="1"/>
</dbReference>
<keyword evidence="1" id="KW-0488">Methylation</keyword>
<dbReference type="SUPFAM" id="SSF58104">
    <property type="entry name" value="Methyl-accepting chemotaxis protein (MCP) signaling domain"/>
    <property type="match status" value="1"/>
</dbReference>
<evidence type="ECO:0000313" key="5">
    <source>
        <dbReference type="EMBL" id="MFD2755186.1"/>
    </source>
</evidence>
<proteinExistence type="inferred from homology"/>
<organism evidence="5 6">
    <name type="scientific">Comamonas terrae</name>
    <dbReference type="NCBI Taxonomy" id="673548"/>
    <lineage>
        <taxon>Bacteria</taxon>
        <taxon>Pseudomonadati</taxon>
        <taxon>Pseudomonadota</taxon>
        <taxon>Betaproteobacteria</taxon>
        <taxon>Burkholderiales</taxon>
        <taxon>Comamonadaceae</taxon>
        <taxon>Comamonas</taxon>
    </lineage>
</organism>
<comment type="similarity">
    <text evidence="2">Belongs to the methyl-accepting chemotaxis (MCP) protein family.</text>
</comment>
<reference evidence="6" key="1">
    <citation type="journal article" date="2019" name="Int. J. Syst. Evol. Microbiol.">
        <title>The Global Catalogue of Microorganisms (GCM) 10K type strain sequencing project: providing services to taxonomists for standard genome sequencing and annotation.</title>
        <authorList>
            <consortium name="The Broad Institute Genomics Platform"/>
            <consortium name="The Broad Institute Genome Sequencing Center for Infectious Disease"/>
            <person name="Wu L."/>
            <person name="Ma J."/>
        </authorList>
    </citation>
    <scope>NUCLEOTIDE SEQUENCE [LARGE SCALE GENOMIC DNA]</scope>
    <source>
        <strain evidence="6">TISTR 1906</strain>
    </source>
</reference>
<evidence type="ECO:0000256" key="2">
    <source>
        <dbReference type="ARBA" id="ARBA00029447"/>
    </source>
</evidence>
<evidence type="ECO:0000256" key="3">
    <source>
        <dbReference type="PROSITE-ProRule" id="PRU00284"/>
    </source>
</evidence>
<keyword evidence="3" id="KW-0807">Transducer</keyword>
<accession>A0ABW5UNH3</accession>